<dbReference type="RefSeq" id="WP_109319388.1">
    <property type="nucleotide sequence ID" value="NZ_QFWT01000003.1"/>
</dbReference>
<dbReference type="Pfam" id="PF01832">
    <property type="entry name" value="Glucosaminidase"/>
    <property type="match status" value="1"/>
</dbReference>
<comment type="caution">
    <text evidence="2">The sequence shown here is derived from an EMBL/GenBank/DDBJ whole genome shotgun (WGS) entry which is preliminary data.</text>
</comment>
<name>A0A2U3BBG6_9VIBR</name>
<dbReference type="GO" id="GO:0004040">
    <property type="term" value="F:amidase activity"/>
    <property type="evidence" value="ECO:0007669"/>
    <property type="project" value="InterPro"/>
</dbReference>
<proteinExistence type="predicted"/>
<dbReference type="PANTHER" id="PTHR40572">
    <property type="entry name" value="PROTEIN BAX"/>
    <property type="match status" value="1"/>
</dbReference>
<dbReference type="AlphaFoldDB" id="A0A2U3BBG6"/>
<keyword evidence="3" id="KW-1185">Reference proteome</keyword>
<feature type="domain" description="Mannosyl-glycoprotein endo-beta-N-acetylglucosamidase-like" evidence="1">
    <location>
        <begin position="147"/>
        <end position="282"/>
    </location>
</feature>
<gene>
    <name evidence="2" type="ORF">DI392_08085</name>
</gene>
<accession>A0A2U3BBG6</accession>
<sequence>MHKVVAKLFENVFIKIIASGKKIKFNVGLAAFLSVALVSCVYNAYKPDSGEAELVAFDLVELEPTPDFTSISDVTEKKKAFFEYLRPGIRAENQRVNNERRFLSAIQSRVSHNKSLSSAQQQSVAALADSYQLPLQGQAVTQDWLDEMNTRVNVLPETLVLTQAANESAWGTSRFARKGNNYFGQWCYQKGCGLVPLQRHDEATHEVAKFDSAAESIHRYFMNVNRNQAYEELRAIRGELSRQGVDLLDAESATKLANGLLKYSERGQEYVNDLQAMIRHNEEFWKQ</sequence>
<reference evidence="2 3" key="1">
    <citation type="submission" date="2018-05" db="EMBL/GenBank/DDBJ databases">
        <title>Vibrio limimaris sp. nov., isolated from marine sediment.</title>
        <authorList>
            <person name="Li C.-M."/>
        </authorList>
    </citation>
    <scope>NUCLEOTIDE SEQUENCE [LARGE SCALE GENOMIC DNA]</scope>
    <source>
        <strain evidence="2 3">E4404</strain>
    </source>
</reference>
<dbReference type="InterPro" id="IPR053195">
    <property type="entry name" value="Bax-like"/>
</dbReference>
<dbReference type="OrthoDB" id="9788155at2"/>
<dbReference type="Gene3D" id="1.10.530.10">
    <property type="match status" value="1"/>
</dbReference>
<dbReference type="PANTHER" id="PTHR40572:SF1">
    <property type="entry name" value="PROTEIN BAX"/>
    <property type="match status" value="1"/>
</dbReference>
<dbReference type="Proteomes" id="UP000245362">
    <property type="component" value="Unassembled WGS sequence"/>
</dbReference>
<organism evidence="2 3">
    <name type="scientific">Vibrio albus</name>
    <dbReference type="NCBI Taxonomy" id="2200953"/>
    <lineage>
        <taxon>Bacteria</taxon>
        <taxon>Pseudomonadati</taxon>
        <taxon>Pseudomonadota</taxon>
        <taxon>Gammaproteobacteria</taxon>
        <taxon>Vibrionales</taxon>
        <taxon>Vibrionaceae</taxon>
        <taxon>Vibrio</taxon>
    </lineage>
</organism>
<dbReference type="EMBL" id="QFWT01000003">
    <property type="protein sequence ID" value="PWI34136.1"/>
    <property type="molecule type" value="Genomic_DNA"/>
</dbReference>
<protein>
    <submittedName>
        <fullName evidence="2">Glucosaminidase</fullName>
    </submittedName>
</protein>
<evidence type="ECO:0000313" key="3">
    <source>
        <dbReference type="Proteomes" id="UP000245362"/>
    </source>
</evidence>
<dbReference type="InterPro" id="IPR002901">
    <property type="entry name" value="MGlyc_endo_b_GlcNAc-like_dom"/>
</dbReference>
<evidence type="ECO:0000313" key="2">
    <source>
        <dbReference type="EMBL" id="PWI34136.1"/>
    </source>
</evidence>
<evidence type="ECO:0000259" key="1">
    <source>
        <dbReference type="Pfam" id="PF01832"/>
    </source>
</evidence>